<evidence type="ECO:0000256" key="13">
    <source>
        <dbReference type="ARBA" id="ARBA00045097"/>
    </source>
</evidence>
<dbReference type="Gene3D" id="3.90.550.10">
    <property type="entry name" value="Spore Coat Polysaccharide Biosynthesis Protein SpsA, Chain A"/>
    <property type="match status" value="1"/>
</dbReference>
<organism evidence="17 18">
    <name type="scientific">Kribbella pittospori</name>
    <dbReference type="NCBI Taxonomy" id="722689"/>
    <lineage>
        <taxon>Bacteria</taxon>
        <taxon>Bacillati</taxon>
        <taxon>Actinomycetota</taxon>
        <taxon>Actinomycetes</taxon>
        <taxon>Propionibacteriales</taxon>
        <taxon>Kribbellaceae</taxon>
        <taxon>Kribbella</taxon>
    </lineage>
</organism>
<dbReference type="Proteomes" id="UP000291144">
    <property type="component" value="Unassembled WGS sequence"/>
</dbReference>
<evidence type="ECO:0000256" key="6">
    <source>
        <dbReference type="ARBA" id="ARBA00022676"/>
    </source>
</evidence>
<keyword evidence="11 14" id="KW-1133">Transmembrane helix</keyword>
<keyword evidence="6" id="KW-0328">Glycosyltransferase</keyword>
<proteinExistence type="inferred from homology"/>
<evidence type="ECO:0000256" key="2">
    <source>
        <dbReference type="ARBA" id="ARBA00004389"/>
    </source>
</evidence>
<reference evidence="17 18" key="1">
    <citation type="submission" date="2019-02" db="EMBL/GenBank/DDBJ databases">
        <title>Kribbella capetownensis sp. nov. and Kribbella speibonae sp. nov., isolated from soil.</title>
        <authorList>
            <person name="Curtis S.M."/>
            <person name="Norton I."/>
            <person name="Everest G.J."/>
            <person name="Meyers P.R."/>
        </authorList>
    </citation>
    <scope>NUCLEOTIDE SEQUENCE [LARGE SCALE GENOMIC DNA]</scope>
    <source>
        <strain evidence="17 18">NRRL B-24813</strain>
    </source>
</reference>
<accession>A0A4R0KKP4</accession>
<dbReference type="InterPro" id="IPR007267">
    <property type="entry name" value="GtrA_DPMS_TM"/>
</dbReference>
<comment type="subcellular location">
    <subcellularLocation>
        <location evidence="2">Endoplasmic reticulum membrane</location>
        <topology evidence="2">Single-pass membrane protein</topology>
    </subcellularLocation>
    <subcellularLocation>
        <location evidence="1">Membrane</location>
        <topology evidence="1">Multi-pass membrane protein</topology>
    </subcellularLocation>
</comment>
<name>A0A4R0KKP4_9ACTN</name>
<evidence type="ECO:0000313" key="18">
    <source>
        <dbReference type="Proteomes" id="UP000291144"/>
    </source>
</evidence>
<dbReference type="OrthoDB" id="2369748at2"/>
<keyword evidence="7 17" id="KW-0808">Transferase</keyword>
<comment type="catalytic activity">
    <reaction evidence="13">
        <text>a di-trans,poly-cis-dolichyl phosphate + UDP-alpha-D-glucose = a di-trans,poly-cis-dolichyl beta-D-glucosyl phosphate + UDP</text>
        <dbReference type="Rhea" id="RHEA:15401"/>
        <dbReference type="Rhea" id="RHEA-COMP:19498"/>
        <dbReference type="Rhea" id="RHEA-COMP:19502"/>
        <dbReference type="ChEBI" id="CHEBI:57525"/>
        <dbReference type="ChEBI" id="CHEBI:57683"/>
        <dbReference type="ChEBI" id="CHEBI:58223"/>
        <dbReference type="ChEBI" id="CHEBI:58885"/>
        <dbReference type="EC" id="2.4.1.117"/>
    </reaction>
    <physiologicalReaction direction="left-to-right" evidence="13">
        <dbReference type="Rhea" id="RHEA:15402"/>
    </physiologicalReaction>
</comment>
<evidence type="ECO:0000256" key="9">
    <source>
        <dbReference type="ARBA" id="ARBA00022824"/>
    </source>
</evidence>
<dbReference type="Pfam" id="PF04138">
    <property type="entry name" value="GtrA_DPMS_TM"/>
    <property type="match status" value="1"/>
</dbReference>
<feature type="transmembrane region" description="Helical" evidence="14">
    <location>
        <begin position="368"/>
        <end position="391"/>
    </location>
</feature>
<dbReference type="InterPro" id="IPR035518">
    <property type="entry name" value="DPG_synthase"/>
</dbReference>
<evidence type="ECO:0000256" key="3">
    <source>
        <dbReference type="ARBA" id="ARBA00004922"/>
    </source>
</evidence>
<comment type="caution">
    <text evidence="17">The sequence shown here is derived from an EMBL/GenBank/DDBJ whole genome shotgun (WGS) entry which is preliminary data.</text>
</comment>
<keyword evidence="8 14" id="KW-0812">Transmembrane</keyword>
<dbReference type="GO" id="GO:0016020">
    <property type="term" value="C:membrane"/>
    <property type="evidence" value="ECO:0007669"/>
    <property type="project" value="UniProtKB-SubCell"/>
</dbReference>
<comment type="pathway">
    <text evidence="3">Protein modification; protein glycosylation.</text>
</comment>
<dbReference type="PANTHER" id="PTHR10859:SF91">
    <property type="entry name" value="DOLICHYL-PHOSPHATE BETA-GLUCOSYLTRANSFERASE"/>
    <property type="match status" value="1"/>
</dbReference>
<evidence type="ECO:0000256" key="10">
    <source>
        <dbReference type="ARBA" id="ARBA00022968"/>
    </source>
</evidence>
<dbReference type="GO" id="GO:0006487">
    <property type="term" value="P:protein N-linked glycosylation"/>
    <property type="evidence" value="ECO:0007669"/>
    <property type="project" value="TreeGrafter"/>
</dbReference>
<evidence type="ECO:0000256" key="4">
    <source>
        <dbReference type="ARBA" id="ARBA00006739"/>
    </source>
</evidence>
<dbReference type="SUPFAM" id="SSF53448">
    <property type="entry name" value="Nucleotide-diphospho-sugar transferases"/>
    <property type="match status" value="1"/>
</dbReference>
<evidence type="ECO:0000256" key="8">
    <source>
        <dbReference type="ARBA" id="ARBA00022692"/>
    </source>
</evidence>
<feature type="domain" description="GtrA/DPMS transmembrane" evidence="16">
    <location>
        <begin position="273"/>
        <end position="391"/>
    </location>
</feature>
<dbReference type="AlphaFoldDB" id="A0A4R0KKP4"/>
<evidence type="ECO:0000313" key="17">
    <source>
        <dbReference type="EMBL" id="TCC59356.1"/>
    </source>
</evidence>
<evidence type="ECO:0000256" key="11">
    <source>
        <dbReference type="ARBA" id="ARBA00022989"/>
    </source>
</evidence>
<evidence type="ECO:0000256" key="14">
    <source>
        <dbReference type="SAM" id="Phobius"/>
    </source>
</evidence>
<dbReference type="CDD" id="cd04188">
    <property type="entry name" value="DPG_synthase"/>
    <property type="match status" value="1"/>
</dbReference>
<dbReference type="GO" id="GO:0004581">
    <property type="term" value="F:dolichyl-phosphate beta-glucosyltransferase activity"/>
    <property type="evidence" value="ECO:0007669"/>
    <property type="project" value="UniProtKB-EC"/>
</dbReference>
<sequence length="413" mass="45223">MQTSGHPSGPSVEIVVPALNEENDLGPNIRRLREFLDTAFPFPAEVCIADSGSTDATYEIGALLAAELPGVRIVRLEQSGRGRALKQVWSESTADVLAYMDVDLSTNLNALLPLVAPLFAGHSDIAIGTRLSNGSRVVRRPNREFISRSYNLLLRATLSVHFSDAQCGFKAIRTDVARELLPLIQDTNWFFDTELLVLAEKAGLRIHEVPVDWIDDPDSRVAIAKTVGEDLRGIARLTRDLGRGRIALDPVRWAYGRPRILDPRTALAARVLRFCAIGVLSTAAYALLYLVLRQGMPAQVANLLALLITAVGNTALNRRITFGVTGAENRWRHQLRGLVTFGIGWSLTASSLWLLHTAVASPHQAVEVTVLTIANLAATVVRFSLFQAWVFNDEAPTLPTFEPPAVLDQTRSN</sequence>
<evidence type="ECO:0000256" key="12">
    <source>
        <dbReference type="ARBA" id="ARBA00023136"/>
    </source>
</evidence>
<evidence type="ECO:0000256" key="1">
    <source>
        <dbReference type="ARBA" id="ARBA00004141"/>
    </source>
</evidence>
<keyword evidence="18" id="KW-1185">Reference proteome</keyword>
<dbReference type="EMBL" id="SJKB01000007">
    <property type="protein sequence ID" value="TCC59356.1"/>
    <property type="molecule type" value="Genomic_DNA"/>
</dbReference>
<dbReference type="GO" id="GO:0000271">
    <property type="term" value="P:polysaccharide biosynthetic process"/>
    <property type="evidence" value="ECO:0007669"/>
    <property type="project" value="InterPro"/>
</dbReference>
<dbReference type="InterPro" id="IPR029044">
    <property type="entry name" value="Nucleotide-diphossugar_trans"/>
</dbReference>
<keyword evidence="10" id="KW-0735">Signal-anchor</keyword>
<evidence type="ECO:0000259" key="15">
    <source>
        <dbReference type="Pfam" id="PF00535"/>
    </source>
</evidence>
<evidence type="ECO:0000259" key="16">
    <source>
        <dbReference type="Pfam" id="PF04138"/>
    </source>
</evidence>
<feature type="transmembrane region" description="Helical" evidence="14">
    <location>
        <begin position="337"/>
        <end position="356"/>
    </location>
</feature>
<gene>
    <name evidence="17" type="ORF">E0H73_22110</name>
</gene>
<evidence type="ECO:0000256" key="7">
    <source>
        <dbReference type="ARBA" id="ARBA00022679"/>
    </source>
</evidence>
<dbReference type="InterPro" id="IPR001173">
    <property type="entry name" value="Glyco_trans_2-like"/>
</dbReference>
<dbReference type="EC" id="2.4.1.117" evidence="5"/>
<keyword evidence="9" id="KW-0256">Endoplasmic reticulum</keyword>
<feature type="domain" description="Glycosyltransferase 2-like" evidence="15">
    <location>
        <begin position="14"/>
        <end position="180"/>
    </location>
</feature>
<feature type="transmembrane region" description="Helical" evidence="14">
    <location>
        <begin position="271"/>
        <end position="292"/>
    </location>
</feature>
<dbReference type="RefSeq" id="WP_131359592.1">
    <property type="nucleotide sequence ID" value="NZ_SJKB01000007.1"/>
</dbReference>
<keyword evidence="12 14" id="KW-0472">Membrane</keyword>
<dbReference type="PANTHER" id="PTHR10859">
    <property type="entry name" value="GLYCOSYL TRANSFERASE"/>
    <property type="match status" value="1"/>
</dbReference>
<feature type="transmembrane region" description="Helical" evidence="14">
    <location>
        <begin position="298"/>
        <end position="316"/>
    </location>
</feature>
<comment type="similarity">
    <text evidence="4">Belongs to the glycosyltransferase 2 family.</text>
</comment>
<dbReference type="Pfam" id="PF00535">
    <property type="entry name" value="Glycos_transf_2"/>
    <property type="match status" value="1"/>
</dbReference>
<protein>
    <recommendedName>
        <fullName evidence="5">dolichyl-phosphate beta-glucosyltransferase</fullName>
        <ecNumber evidence="5">2.4.1.117</ecNumber>
    </recommendedName>
</protein>
<evidence type="ECO:0000256" key="5">
    <source>
        <dbReference type="ARBA" id="ARBA00012583"/>
    </source>
</evidence>